<dbReference type="InterPro" id="IPR029016">
    <property type="entry name" value="GAF-like_dom_sf"/>
</dbReference>
<keyword evidence="2" id="KW-1185">Reference proteome</keyword>
<dbReference type="Gene3D" id="3.20.20.450">
    <property type="entry name" value="EAL domain"/>
    <property type="match status" value="1"/>
</dbReference>
<dbReference type="CDD" id="cd01948">
    <property type="entry name" value="EAL"/>
    <property type="match status" value="1"/>
</dbReference>
<organism evidence="1 2">
    <name type="scientific">Stutzerimonas kunmingensis</name>
    <dbReference type="NCBI Taxonomy" id="1211807"/>
    <lineage>
        <taxon>Bacteria</taxon>
        <taxon>Pseudomonadati</taxon>
        <taxon>Pseudomonadota</taxon>
        <taxon>Gammaproteobacteria</taxon>
        <taxon>Pseudomonadales</taxon>
        <taxon>Pseudomonadaceae</taxon>
        <taxon>Stutzerimonas</taxon>
    </lineage>
</organism>
<name>A0A2N8SC45_9GAMM</name>
<comment type="caution">
    <text evidence="1">The sequence shown here is derived from an EMBL/GenBank/DDBJ whole genome shotgun (WGS) entry which is preliminary data.</text>
</comment>
<accession>A0A2N8SC45</accession>
<dbReference type="SUPFAM" id="SSF141868">
    <property type="entry name" value="EAL domain-like"/>
    <property type="match status" value="1"/>
</dbReference>
<dbReference type="Proteomes" id="UP001138989">
    <property type="component" value="Unassembled WGS sequence"/>
</dbReference>
<dbReference type="PANTHER" id="PTHR33121:SF76">
    <property type="entry name" value="SIGNALING PROTEIN"/>
    <property type="match status" value="1"/>
</dbReference>
<dbReference type="SMART" id="SM00052">
    <property type="entry name" value="EAL"/>
    <property type="match status" value="1"/>
</dbReference>
<evidence type="ECO:0000313" key="1">
    <source>
        <dbReference type="EMBL" id="MCD1606628.1"/>
    </source>
</evidence>
<proteinExistence type="predicted"/>
<dbReference type="InterPro" id="IPR035919">
    <property type="entry name" value="EAL_sf"/>
</dbReference>
<dbReference type="SMART" id="SM00065">
    <property type="entry name" value="GAF"/>
    <property type="match status" value="1"/>
</dbReference>
<dbReference type="GeneID" id="99796842"/>
<dbReference type="GO" id="GO:0071111">
    <property type="term" value="F:cyclic-guanylate-specific phosphodiesterase activity"/>
    <property type="evidence" value="ECO:0007669"/>
    <property type="project" value="InterPro"/>
</dbReference>
<gene>
    <name evidence="1" type="ORF">K7H17_01945</name>
</gene>
<dbReference type="InterPro" id="IPR001633">
    <property type="entry name" value="EAL_dom"/>
</dbReference>
<dbReference type="Pfam" id="PF13185">
    <property type="entry name" value="GAF_2"/>
    <property type="match status" value="1"/>
</dbReference>
<dbReference type="RefSeq" id="WP_090522193.1">
    <property type="nucleotide sequence ID" value="NZ_FORS01000006.1"/>
</dbReference>
<dbReference type="AlphaFoldDB" id="A0A2N8SC45"/>
<dbReference type="InterPro" id="IPR003018">
    <property type="entry name" value="GAF"/>
</dbReference>
<dbReference type="PANTHER" id="PTHR33121">
    <property type="entry name" value="CYCLIC DI-GMP PHOSPHODIESTERASE PDEF"/>
    <property type="match status" value="1"/>
</dbReference>
<dbReference type="Gene3D" id="3.30.450.40">
    <property type="match status" value="1"/>
</dbReference>
<dbReference type="SUPFAM" id="SSF55781">
    <property type="entry name" value="GAF domain-like"/>
    <property type="match status" value="1"/>
</dbReference>
<accession>A0A1I3U5T5</accession>
<reference evidence="1" key="1">
    <citation type="submission" date="2021-08" db="EMBL/GenBank/DDBJ databases">
        <title>Isolation and characterization of neutrophilic mixotrophic iron-oxidizing bacteria from deep-sea hydrothermal vents.</title>
        <authorList>
            <person name="He Y."/>
        </authorList>
    </citation>
    <scope>NUCLEOTIDE SEQUENCE</scope>
    <source>
        <strain evidence="1">IOP_13</strain>
    </source>
</reference>
<dbReference type="PROSITE" id="PS50883">
    <property type="entry name" value="EAL"/>
    <property type="match status" value="1"/>
</dbReference>
<dbReference type="Pfam" id="PF00563">
    <property type="entry name" value="EAL"/>
    <property type="match status" value="1"/>
</dbReference>
<evidence type="ECO:0000313" key="2">
    <source>
        <dbReference type="Proteomes" id="UP001138989"/>
    </source>
</evidence>
<sequence length="422" mass="46714">MSDDIQQDQVDRFGMADDPLSILRRLESANLSLSEMLVETLHAVRTHLGMDVAFISEFRGGSRIFRYLDGNFVPLQLEVGACDPLDDSYCQRVLDGRLPELIQDAATLPEALAMPVTKALPVGAHLSVPLRFSDGRLYGTFCCFSTTPDNSLNERDLNTLRLFADFAGRLLERHALNEIRYAETLTRIRSVLEQRAYSVVYQPIVHLVENRIVGHEALARFSAQPQRTPDKWFAEAGLVGLQQELEVALIEAALHDFDQLPADSYLSLNVSPETILAGALDTVLADQPLARLMLEVTEHASVQDYSQLAEALEPLRSKGLRLAVDDAGAGYASFRHILKLKPDVIKLDSSLIRNVDSDTGCRALAAALIRFAEETGCKVVAEGVETQEELAMLRRLEVNKAQGYLLGRPMPLHHGLAMSRQA</sequence>
<dbReference type="InterPro" id="IPR050706">
    <property type="entry name" value="Cyclic-di-GMP_PDE-like"/>
</dbReference>
<dbReference type="EMBL" id="JAINWF010000001">
    <property type="protein sequence ID" value="MCD1606628.1"/>
    <property type="molecule type" value="Genomic_DNA"/>
</dbReference>
<protein>
    <submittedName>
        <fullName evidence="1">EAL domain-containing protein</fullName>
    </submittedName>
</protein>